<evidence type="ECO:0000256" key="1">
    <source>
        <dbReference type="ARBA" id="ARBA00022729"/>
    </source>
</evidence>
<dbReference type="Pfam" id="PF02608">
    <property type="entry name" value="Bmp"/>
    <property type="match status" value="1"/>
</dbReference>
<evidence type="ECO:0000313" key="3">
    <source>
        <dbReference type="EMBL" id="GFO93945.1"/>
    </source>
</evidence>
<protein>
    <recommendedName>
        <fullName evidence="2">ABC transporter substrate-binding protein PnrA-like domain-containing protein</fullName>
    </recommendedName>
</protein>
<organism evidence="3 4">
    <name type="scientific">Coprococcus eutactus</name>
    <dbReference type="NCBI Taxonomy" id="33043"/>
    <lineage>
        <taxon>Bacteria</taxon>
        <taxon>Bacillati</taxon>
        <taxon>Bacillota</taxon>
        <taxon>Clostridia</taxon>
        <taxon>Lachnospirales</taxon>
        <taxon>Lachnospiraceae</taxon>
        <taxon>Coprococcus</taxon>
    </lineage>
</organism>
<sequence>MSANEYLRAQKLGEKRYQAAVAKNEYPYLPVLDEIISPSDTVGEVNLGLQTISLDRVVGTATAARTTAFASNFMPILDYHTEFGMKWAALCESHIEEGIHDPIKVYEYMNKFYVVEGNKRVSVLKYFGADSVPAMVTRKIPRRTDSLENKIYFEFIDFHKQTGINYVYFSQLGGYDKLREFIGITKDAVFTEDERLDFNSAHLAFEKAYLAKKGNEELTITVDDAMLVFLNVYGYEALKNMTTSQVKDSVDKVWNEIVLTNEKKDKTVLPKLDPVEPKKSILDRVIKPSGPSNLKVAFVYDKSPANSVWTYSHELGRMDMENKLGDSVDSRTFCNVDTPAKLTECLGRLVDEKYDVIFTTGPEMLPEALKTAVLHPEIKILNCSLSLANSHVRTYYARMYEVKFLTGMIAGSLCADGQIGYVADYPIFGTTANINAFAIGARMVNPRAKIYLQWTKVKNADPQKFFERNGITYISDRDMIMPDDASRNFGLYHYDQNGEVVNLAMPFYNWGAFYERILRSILEGNWKQEEKNETSNAISYWWGMSAGIVDVICSKHLPAGTQKLISVMTNLIREGAITPFSGKLTSQNGIVRNEDDGAMLHEDILKMDWLAENVVGMLPTEDDLVDEAKTVVALQGIDTPESLELKSVPEVK</sequence>
<name>A0AAI9K1P7_9FIRM</name>
<reference evidence="3" key="1">
    <citation type="submission" date="2020-06" db="EMBL/GenBank/DDBJ databases">
        <title>Characterization of fructooligosaccharide metabolism and fructooligosaccharide-degrading enzymes in human commensal butyrate producers.</title>
        <authorList>
            <person name="Tanno H."/>
            <person name="Fujii T."/>
            <person name="Hirano K."/>
            <person name="Maeno S."/>
            <person name="Tonozuka T."/>
            <person name="Sakamoto M."/>
            <person name="Ohkuma M."/>
            <person name="Tochio T."/>
            <person name="Endo A."/>
        </authorList>
    </citation>
    <scope>NUCLEOTIDE SEQUENCE</scope>
    <source>
        <strain evidence="3">JCM 31265</strain>
    </source>
</reference>
<dbReference type="GO" id="GO:0005886">
    <property type="term" value="C:plasma membrane"/>
    <property type="evidence" value="ECO:0007669"/>
    <property type="project" value="InterPro"/>
</dbReference>
<dbReference type="RefSeq" id="WP_015533783.1">
    <property type="nucleotide sequence ID" value="NZ_BLYL01000004.1"/>
</dbReference>
<dbReference type="Gene3D" id="3.90.1530.10">
    <property type="entry name" value="Conserved hypothetical protein from pyrococcus furiosus pfu- 392566-001, ParB domain"/>
    <property type="match status" value="1"/>
</dbReference>
<accession>A0AAI9K1P7</accession>
<comment type="caution">
    <text evidence="3">The sequence shown here is derived from an EMBL/GenBank/DDBJ whole genome shotgun (WGS) entry which is preliminary data.</text>
</comment>
<dbReference type="InterPro" id="IPR003760">
    <property type="entry name" value="PnrA-like"/>
</dbReference>
<proteinExistence type="predicted"/>
<evidence type="ECO:0000313" key="4">
    <source>
        <dbReference type="Proteomes" id="UP000660047"/>
    </source>
</evidence>
<dbReference type="InterPro" id="IPR052910">
    <property type="entry name" value="ABC-Purine-Binding"/>
</dbReference>
<dbReference type="Proteomes" id="UP000660047">
    <property type="component" value="Unassembled WGS sequence"/>
</dbReference>
<dbReference type="EMBL" id="BLYL01000004">
    <property type="protein sequence ID" value="GFO93945.1"/>
    <property type="molecule type" value="Genomic_DNA"/>
</dbReference>
<keyword evidence="1" id="KW-0732">Signal</keyword>
<dbReference type="SUPFAM" id="SSF110849">
    <property type="entry name" value="ParB/Sulfiredoxin"/>
    <property type="match status" value="1"/>
</dbReference>
<feature type="domain" description="ABC transporter substrate-binding protein PnrA-like" evidence="2">
    <location>
        <begin position="295"/>
        <end position="456"/>
    </location>
</feature>
<dbReference type="PANTHER" id="PTHR43208">
    <property type="entry name" value="ABC TRANSPORTER SUBSTRATE-BINDING PROTEIN"/>
    <property type="match status" value="1"/>
</dbReference>
<dbReference type="PANTHER" id="PTHR43208:SF1">
    <property type="entry name" value="ABC TRANSPORTER SUBSTRATE-BINDING PROTEIN"/>
    <property type="match status" value="1"/>
</dbReference>
<evidence type="ECO:0000259" key="2">
    <source>
        <dbReference type="Pfam" id="PF02608"/>
    </source>
</evidence>
<dbReference type="AlphaFoldDB" id="A0AAI9K1P7"/>
<dbReference type="Gene3D" id="3.40.50.2300">
    <property type="match status" value="2"/>
</dbReference>
<gene>
    <name evidence="3" type="ORF">COEU31_09910</name>
</gene>
<dbReference type="InterPro" id="IPR036086">
    <property type="entry name" value="ParB/Sulfiredoxin_sf"/>
</dbReference>